<dbReference type="Proteomes" id="UP000320216">
    <property type="component" value="Chromosome"/>
</dbReference>
<dbReference type="KEGG" id="huw:FPZ11_18330"/>
<evidence type="ECO:0000256" key="3">
    <source>
        <dbReference type="ARBA" id="ARBA00022676"/>
    </source>
</evidence>
<dbReference type="InterPro" id="IPR001173">
    <property type="entry name" value="Glyco_trans_2-like"/>
</dbReference>
<evidence type="ECO:0000313" key="7">
    <source>
        <dbReference type="Proteomes" id="UP000320216"/>
    </source>
</evidence>
<dbReference type="AlphaFoldDB" id="A0A5B8M7N5"/>
<evidence type="ECO:0000256" key="1">
    <source>
        <dbReference type="ARBA" id="ARBA00004776"/>
    </source>
</evidence>
<evidence type="ECO:0000259" key="5">
    <source>
        <dbReference type="Pfam" id="PF00535"/>
    </source>
</evidence>
<reference evidence="6 7" key="1">
    <citation type="submission" date="2019-07" db="EMBL/GenBank/DDBJ databases">
        <title>Full genome sequence of Humibacter sp. WJ7-1.</title>
        <authorList>
            <person name="Im W.-T."/>
        </authorList>
    </citation>
    <scope>NUCLEOTIDE SEQUENCE [LARGE SCALE GENOMIC DNA]</scope>
    <source>
        <strain evidence="6 7">WJ7-1</strain>
    </source>
</reference>
<dbReference type="GO" id="GO:0016757">
    <property type="term" value="F:glycosyltransferase activity"/>
    <property type="evidence" value="ECO:0007669"/>
    <property type="project" value="UniProtKB-KW"/>
</dbReference>
<dbReference type="SUPFAM" id="SSF53448">
    <property type="entry name" value="Nucleotide-diphospho-sugar transferases"/>
    <property type="match status" value="1"/>
</dbReference>
<keyword evidence="3" id="KW-0328">Glycosyltransferase</keyword>
<keyword evidence="4 6" id="KW-0808">Transferase</keyword>
<name>A0A5B8M7N5_9MICO</name>
<dbReference type="InterPro" id="IPR029044">
    <property type="entry name" value="Nucleotide-diphossugar_trans"/>
</dbReference>
<keyword evidence="7" id="KW-1185">Reference proteome</keyword>
<feature type="domain" description="Glycosyltransferase 2-like" evidence="5">
    <location>
        <begin position="68"/>
        <end position="156"/>
    </location>
</feature>
<dbReference type="Gene3D" id="3.90.550.10">
    <property type="entry name" value="Spore Coat Polysaccharide Biosynthesis Protein SpsA, Chain A"/>
    <property type="match status" value="1"/>
</dbReference>
<dbReference type="Pfam" id="PF00535">
    <property type="entry name" value="Glycos_transf_2"/>
    <property type="match status" value="1"/>
</dbReference>
<dbReference type="EMBL" id="CP042305">
    <property type="protein sequence ID" value="QDZ16443.1"/>
    <property type="molecule type" value="Genomic_DNA"/>
</dbReference>
<evidence type="ECO:0000313" key="6">
    <source>
        <dbReference type="EMBL" id="QDZ16443.1"/>
    </source>
</evidence>
<comment type="pathway">
    <text evidence="1">Cell wall biogenesis; cell wall polysaccharide biosynthesis.</text>
</comment>
<sequence length="360" mass="38304">MSAGITMRVRSSSAGMHGILPGARSVRPSAACDEGGSVGKNRCVTESAATRIVAVVSVFHPDTEVAVNVAAIAAQATETIVVDDGSGAGYDDARSAITATGARLIVLEENVGIAAALNAGVKAVELHDGDVVITFDQDSAPPAGFITALVETLHDATRSGLEVAIVAPATFAGVDQTGGELANGMPEALRPIQSGMLVTASSLRKVGLFDEGLFIDLVDVEFYLRIRAAGMASVAVRGLDLPHELGAFQSMTVLGRRVSTTLSTPFRYYYRSRNRVIVTRRFRAGARRLLRQEAFRDSVHFVLATVFASRRGAFLTLLRRGRRDGRRGITGRMPDDLRATASSISWRGTRVERPQPPGRS</sequence>
<evidence type="ECO:0000256" key="2">
    <source>
        <dbReference type="ARBA" id="ARBA00006739"/>
    </source>
</evidence>
<comment type="similarity">
    <text evidence="2">Belongs to the glycosyltransferase 2 family.</text>
</comment>
<dbReference type="PANTHER" id="PTHR43179:SF12">
    <property type="entry name" value="GALACTOFURANOSYLTRANSFERASE GLFT2"/>
    <property type="match status" value="1"/>
</dbReference>
<accession>A0A5B8M7N5</accession>
<gene>
    <name evidence="6" type="ORF">FPZ11_18330</name>
</gene>
<dbReference type="PANTHER" id="PTHR43179">
    <property type="entry name" value="RHAMNOSYLTRANSFERASE WBBL"/>
    <property type="match status" value="1"/>
</dbReference>
<evidence type="ECO:0000256" key="4">
    <source>
        <dbReference type="ARBA" id="ARBA00022679"/>
    </source>
</evidence>
<proteinExistence type="inferred from homology"/>
<protein>
    <submittedName>
        <fullName evidence="6">Glycosyltransferase</fullName>
    </submittedName>
</protein>
<organism evidence="6 7">
    <name type="scientific">Humibacter ginsenosidimutans</name>
    <dbReference type="NCBI Taxonomy" id="2599293"/>
    <lineage>
        <taxon>Bacteria</taxon>
        <taxon>Bacillati</taxon>
        <taxon>Actinomycetota</taxon>
        <taxon>Actinomycetes</taxon>
        <taxon>Micrococcales</taxon>
        <taxon>Microbacteriaceae</taxon>
        <taxon>Humibacter</taxon>
    </lineage>
</organism>
<dbReference type="OrthoDB" id="9771846at2"/>